<proteinExistence type="predicted"/>
<protein>
    <submittedName>
        <fullName evidence="1">Uncharacterized protein</fullName>
    </submittedName>
</protein>
<gene>
    <name evidence="1" type="ORF">ACFO3S_01355</name>
</gene>
<evidence type="ECO:0000313" key="2">
    <source>
        <dbReference type="Proteomes" id="UP001596028"/>
    </source>
</evidence>
<accession>A0ABV9F7U8</accession>
<sequence length="150" mass="17326">MSSLLDMKEQLYHLLRQVGVHLGEDQLVIQDRGKPHVVPFNENKLYVYTFRFGVEYLKIGKAGKKSKARLQNQHYNPASSQSNLALSILQDKSMERFNLTNENVGIWIKNNVDRVDIEIDENAGVFVQNFIEAALHCMLKPKYEGFESQR</sequence>
<dbReference type="Proteomes" id="UP001596028">
    <property type="component" value="Unassembled WGS sequence"/>
</dbReference>
<organism evidence="1 2">
    <name type="scientific">Cohnella hongkongensis</name>
    <dbReference type="NCBI Taxonomy" id="178337"/>
    <lineage>
        <taxon>Bacteria</taxon>
        <taxon>Bacillati</taxon>
        <taxon>Bacillota</taxon>
        <taxon>Bacilli</taxon>
        <taxon>Bacillales</taxon>
        <taxon>Paenibacillaceae</taxon>
        <taxon>Cohnella</taxon>
    </lineage>
</organism>
<dbReference type="EMBL" id="JBHSEP010000001">
    <property type="protein sequence ID" value="MFC4596870.1"/>
    <property type="molecule type" value="Genomic_DNA"/>
</dbReference>
<reference evidence="2" key="1">
    <citation type="journal article" date="2019" name="Int. J. Syst. Evol. Microbiol.">
        <title>The Global Catalogue of Microorganisms (GCM) 10K type strain sequencing project: providing services to taxonomists for standard genome sequencing and annotation.</title>
        <authorList>
            <consortium name="The Broad Institute Genomics Platform"/>
            <consortium name="The Broad Institute Genome Sequencing Center for Infectious Disease"/>
            <person name="Wu L."/>
            <person name="Ma J."/>
        </authorList>
    </citation>
    <scope>NUCLEOTIDE SEQUENCE [LARGE SCALE GENOMIC DNA]</scope>
    <source>
        <strain evidence="2">CCUG 49571</strain>
    </source>
</reference>
<keyword evidence="2" id="KW-1185">Reference proteome</keyword>
<dbReference type="RefSeq" id="WP_378091439.1">
    <property type="nucleotide sequence ID" value="NZ_JBHSEP010000001.1"/>
</dbReference>
<evidence type="ECO:0000313" key="1">
    <source>
        <dbReference type="EMBL" id="MFC4596870.1"/>
    </source>
</evidence>
<comment type="caution">
    <text evidence="1">The sequence shown here is derived from an EMBL/GenBank/DDBJ whole genome shotgun (WGS) entry which is preliminary data.</text>
</comment>
<name>A0ABV9F7U8_9BACL</name>